<dbReference type="Proteomes" id="UP000009328">
    <property type="component" value="Unassembled WGS sequence"/>
</dbReference>
<comment type="similarity">
    <text evidence="1">Belongs to the RAD52 family.</text>
</comment>
<keyword evidence="3" id="KW-0233">DNA recombination</keyword>
<evidence type="ECO:0000256" key="4">
    <source>
        <dbReference type="ARBA" id="ARBA00023204"/>
    </source>
</evidence>
<dbReference type="InParanoid" id="K0KS46"/>
<dbReference type="InterPro" id="IPR042525">
    <property type="entry name" value="Rad52_Rad59_Rad22_sf"/>
</dbReference>
<dbReference type="AlphaFoldDB" id="K0KS46"/>
<comment type="caution">
    <text evidence="5">The sequence shown here is derived from an EMBL/GenBank/DDBJ whole genome shotgun (WGS) entry which is preliminary data.</text>
</comment>
<name>K0KS46_WICCF</name>
<dbReference type="FunCoup" id="K0KS46">
    <property type="interactions" value="123"/>
</dbReference>
<evidence type="ECO:0000256" key="1">
    <source>
        <dbReference type="ARBA" id="ARBA00006638"/>
    </source>
</evidence>
<dbReference type="eggNOG" id="KOG4141">
    <property type="taxonomic scope" value="Eukaryota"/>
</dbReference>
<sequence length="183" mass="20546">MNSGDGLIINPNIDILDLVFDDDFKDKPASNWSISKIGTLQAKMETILSKYQGKKFRNIKIELPLHRLLSLANESFGYDGWSSEVIDVKETEYVVEIKDNGETHSVKMECTVKITLKDGTYHEDTGIGRADNLPSKSMAYMKAKKSSVTDATKNAIHGLKDIVLDHEQKLRSGYYDGRVKAFV</sequence>
<keyword evidence="2" id="KW-0227">DNA damage</keyword>
<dbReference type="PANTHER" id="PTHR12132:SF2">
    <property type="entry name" value="DNA REPAIR PROTEIN RAD59"/>
    <property type="match status" value="1"/>
</dbReference>
<dbReference type="EMBL" id="CAIF01000154">
    <property type="protein sequence ID" value="CCH44802.1"/>
    <property type="molecule type" value="Genomic_DNA"/>
</dbReference>
<protein>
    <submittedName>
        <fullName evidence="5">DNA repair protein</fullName>
    </submittedName>
</protein>
<dbReference type="Pfam" id="PF04098">
    <property type="entry name" value="Rad52_Rad22"/>
    <property type="match status" value="1"/>
</dbReference>
<dbReference type="GO" id="GO:0005634">
    <property type="term" value="C:nucleus"/>
    <property type="evidence" value="ECO:0007669"/>
    <property type="project" value="TreeGrafter"/>
</dbReference>
<dbReference type="GO" id="GO:0045002">
    <property type="term" value="P:double-strand break repair via single-strand annealing"/>
    <property type="evidence" value="ECO:0007669"/>
    <property type="project" value="TreeGrafter"/>
</dbReference>
<reference evidence="5 6" key="1">
    <citation type="journal article" date="2012" name="Eukaryot. Cell">
        <title>Draft genome sequence of Wickerhamomyces ciferrii NRRL Y-1031 F-60-10.</title>
        <authorList>
            <person name="Schneider J."/>
            <person name="Andrea H."/>
            <person name="Blom J."/>
            <person name="Jaenicke S."/>
            <person name="Ruckert C."/>
            <person name="Schorsch C."/>
            <person name="Szczepanowski R."/>
            <person name="Farwick M."/>
            <person name="Goesmann A."/>
            <person name="Puhler A."/>
            <person name="Schaffer S."/>
            <person name="Tauch A."/>
            <person name="Kohler T."/>
            <person name="Brinkrolf K."/>
        </authorList>
    </citation>
    <scope>NUCLEOTIDE SEQUENCE [LARGE SCALE GENOMIC DNA]</scope>
    <source>
        <strain evidence="6">ATCC 14091 / BCRC 22168 / CBS 111 / JCM 3599 / NBRC 0793 / NRRL Y-1031 F-60-10</strain>
    </source>
</reference>
<dbReference type="PANTHER" id="PTHR12132">
    <property type="entry name" value="DNA REPAIR AND RECOMBINATION PROTEIN RAD52, RAD59"/>
    <property type="match status" value="1"/>
</dbReference>
<dbReference type="GO" id="GO:0006312">
    <property type="term" value="P:mitotic recombination"/>
    <property type="evidence" value="ECO:0007669"/>
    <property type="project" value="TreeGrafter"/>
</dbReference>
<dbReference type="HOGENOM" id="CLU_091426_0_0_1"/>
<keyword evidence="6" id="KW-1185">Reference proteome</keyword>
<dbReference type="SUPFAM" id="SSF54768">
    <property type="entry name" value="dsRNA-binding domain-like"/>
    <property type="match status" value="1"/>
</dbReference>
<evidence type="ECO:0000256" key="2">
    <source>
        <dbReference type="ARBA" id="ARBA00022763"/>
    </source>
</evidence>
<evidence type="ECO:0000313" key="6">
    <source>
        <dbReference type="Proteomes" id="UP000009328"/>
    </source>
</evidence>
<organism evidence="5 6">
    <name type="scientific">Wickerhamomyces ciferrii (strain ATCC 14091 / BCRC 22168 / CBS 111 / JCM 3599 / NBRC 0793 / NRRL Y-1031 F-60-10)</name>
    <name type="common">Yeast</name>
    <name type="synonym">Pichia ciferrii</name>
    <dbReference type="NCBI Taxonomy" id="1206466"/>
    <lineage>
        <taxon>Eukaryota</taxon>
        <taxon>Fungi</taxon>
        <taxon>Dikarya</taxon>
        <taxon>Ascomycota</taxon>
        <taxon>Saccharomycotina</taxon>
        <taxon>Saccharomycetes</taxon>
        <taxon>Phaffomycetales</taxon>
        <taxon>Wickerhamomycetaceae</taxon>
        <taxon>Wickerhamomyces</taxon>
    </lineage>
</organism>
<accession>K0KS46</accession>
<dbReference type="InterPro" id="IPR007232">
    <property type="entry name" value="Rad52_Rad59_Rad22"/>
</dbReference>
<evidence type="ECO:0000313" key="5">
    <source>
        <dbReference type="EMBL" id="CCH44802.1"/>
    </source>
</evidence>
<keyword evidence="4" id="KW-0234">DNA repair</keyword>
<dbReference type="GO" id="GO:0000724">
    <property type="term" value="P:double-strand break repair via homologous recombination"/>
    <property type="evidence" value="ECO:0007669"/>
    <property type="project" value="TreeGrafter"/>
</dbReference>
<proteinExistence type="inferred from homology"/>
<dbReference type="InterPro" id="IPR041247">
    <property type="entry name" value="Rad52_fam"/>
</dbReference>
<dbReference type="Gene3D" id="3.30.390.80">
    <property type="entry name" value="DNA repair protein Rad52/59/22"/>
    <property type="match status" value="1"/>
</dbReference>
<gene>
    <name evidence="5" type="ORF">BN7_4370</name>
</gene>
<evidence type="ECO:0000256" key="3">
    <source>
        <dbReference type="ARBA" id="ARBA00023172"/>
    </source>
</evidence>
<dbReference type="STRING" id="1206466.K0KS46"/>